<evidence type="ECO:0000256" key="1">
    <source>
        <dbReference type="SAM" id="Phobius"/>
    </source>
</evidence>
<dbReference type="EMBL" id="JASGXD010000020">
    <property type="protein sequence ID" value="KAK5999983.1"/>
    <property type="molecule type" value="Genomic_DNA"/>
</dbReference>
<comment type="caution">
    <text evidence="2">The sequence shown here is derived from an EMBL/GenBank/DDBJ whole genome shotgun (WGS) entry which is preliminary data.</text>
</comment>
<reference evidence="2 3" key="1">
    <citation type="submission" date="2023-11" db="EMBL/GenBank/DDBJ databases">
        <title>Draft genome sequence and annotation of the polyextremotolerant black yeast-like fungus Aureobasidium pullulans NRRL 62042.</title>
        <authorList>
            <person name="Dielentheis-Frenken M.R.E."/>
            <person name="Wibberg D."/>
            <person name="Blank L.M."/>
            <person name="Tiso T."/>
        </authorList>
    </citation>
    <scope>NUCLEOTIDE SEQUENCE [LARGE SCALE GENOMIC DNA]</scope>
    <source>
        <strain evidence="2 3">NRRL 62042</strain>
    </source>
</reference>
<protein>
    <submittedName>
        <fullName evidence="2">Uncharacterized protein</fullName>
    </submittedName>
</protein>
<feature type="transmembrane region" description="Helical" evidence="1">
    <location>
        <begin position="67"/>
        <end position="87"/>
    </location>
</feature>
<keyword evidence="1" id="KW-0812">Transmembrane</keyword>
<accession>A0ABR0T6B8</accession>
<keyword evidence="1" id="KW-1133">Transmembrane helix</keyword>
<sequence length="90" mass="10424">MESPGKNTARWRLLANGYNKYWYSKSALRWLALTAAVIALITFGATWPDYSHYSIRSYTIPLDWESFTIAAPLFTVILNVLAIFMLFRTR</sequence>
<organism evidence="2 3">
    <name type="scientific">Aureobasidium pullulans</name>
    <name type="common">Black yeast</name>
    <name type="synonym">Pullularia pullulans</name>
    <dbReference type="NCBI Taxonomy" id="5580"/>
    <lineage>
        <taxon>Eukaryota</taxon>
        <taxon>Fungi</taxon>
        <taxon>Dikarya</taxon>
        <taxon>Ascomycota</taxon>
        <taxon>Pezizomycotina</taxon>
        <taxon>Dothideomycetes</taxon>
        <taxon>Dothideomycetidae</taxon>
        <taxon>Dothideales</taxon>
        <taxon>Saccotheciaceae</taxon>
        <taxon>Aureobasidium</taxon>
    </lineage>
</organism>
<keyword evidence="3" id="KW-1185">Reference proteome</keyword>
<gene>
    <name evidence="2" type="ORF">QM012_005071</name>
</gene>
<evidence type="ECO:0000313" key="3">
    <source>
        <dbReference type="Proteomes" id="UP001341245"/>
    </source>
</evidence>
<feature type="transmembrane region" description="Helical" evidence="1">
    <location>
        <begin position="27"/>
        <end position="47"/>
    </location>
</feature>
<dbReference type="Proteomes" id="UP001341245">
    <property type="component" value="Unassembled WGS sequence"/>
</dbReference>
<name>A0ABR0T6B8_AURPU</name>
<evidence type="ECO:0000313" key="2">
    <source>
        <dbReference type="EMBL" id="KAK5999983.1"/>
    </source>
</evidence>
<proteinExistence type="predicted"/>
<keyword evidence="1" id="KW-0472">Membrane</keyword>